<dbReference type="Pfam" id="PF13614">
    <property type="entry name" value="AAA_31"/>
    <property type="match status" value="1"/>
</dbReference>
<keyword evidence="4" id="KW-1185">Reference proteome</keyword>
<evidence type="ECO:0000256" key="1">
    <source>
        <dbReference type="SAM" id="Coils"/>
    </source>
</evidence>
<evidence type="ECO:0000313" key="4">
    <source>
        <dbReference type="Proteomes" id="UP000551878"/>
    </source>
</evidence>
<protein>
    <submittedName>
        <fullName evidence="3">Pilus assembly protein CpaE</fullName>
    </submittedName>
</protein>
<dbReference type="PANTHER" id="PTHR43384">
    <property type="entry name" value="SEPTUM SITE-DETERMINING PROTEIN MIND HOMOLOG, CHLOROPLASTIC-RELATED"/>
    <property type="match status" value="1"/>
</dbReference>
<sequence>MKVKWHVLSEKESEIEPVKVQVRKTGRSVKYFSTEKNFKRQIHADEAAVIFLHEGFSYDVYDLCGELSYKYPLTAIVLITDDIDYRKAMYVGAVDTISLPLQDEDIRQAMDKATSVLEYKMENLPEEEKEEKEGKIVTVCSTKGGVGKTTISVNLAVSLAKEEKSVAIVDLDLQFGDVSISLDVQPKKTIYDWIKEVYETERQEVLSYMTKHSSGVEVMPAPTLPEFADIVTGEIVSHLLERLQKEYDFIIIDTPPALIETTLVALEQSDEIFLITSMDLPTIKNGKLAIDTLDLLGLKGRIKVVLNRDAEMEGMNRGTVENILGMSIYSRIPSDYKVVVSSLNQGNPFVIAHPRSSLSKSIEELSNKLTDKDDEKENKKGLFKRLFKKSK</sequence>
<dbReference type="EMBL" id="JACHHB010000006">
    <property type="protein sequence ID" value="MBB5173481.1"/>
    <property type="molecule type" value="Genomic_DNA"/>
</dbReference>
<accession>A0A840QQ66</accession>
<dbReference type="GO" id="GO:0009898">
    <property type="term" value="C:cytoplasmic side of plasma membrane"/>
    <property type="evidence" value="ECO:0007669"/>
    <property type="project" value="TreeGrafter"/>
</dbReference>
<dbReference type="GO" id="GO:0051782">
    <property type="term" value="P:negative regulation of cell division"/>
    <property type="evidence" value="ECO:0007669"/>
    <property type="project" value="TreeGrafter"/>
</dbReference>
<dbReference type="RefSeq" id="WP_184663925.1">
    <property type="nucleotide sequence ID" value="NZ_JACHHB010000006.1"/>
</dbReference>
<dbReference type="InterPro" id="IPR050625">
    <property type="entry name" value="ParA/MinD_ATPase"/>
</dbReference>
<proteinExistence type="predicted"/>
<feature type="domain" description="AAA" evidence="2">
    <location>
        <begin position="135"/>
        <end position="276"/>
    </location>
</feature>
<evidence type="ECO:0000313" key="3">
    <source>
        <dbReference type="EMBL" id="MBB5173481.1"/>
    </source>
</evidence>
<dbReference type="Proteomes" id="UP000551878">
    <property type="component" value="Unassembled WGS sequence"/>
</dbReference>
<reference evidence="3 4" key="1">
    <citation type="submission" date="2020-08" db="EMBL/GenBank/DDBJ databases">
        <title>Genomic Encyclopedia of Type Strains, Phase IV (KMG-IV): sequencing the most valuable type-strain genomes for metagenomic binning, comparative biology and taxonomic classification.</title>
        <authorList>
            <person name="Goeker M."/>
        </authorList>
    </citation>
    <scope>NUCLEOTIDE SEQUENCE [LARGE SCALE GENOMIC DNA]</scope>
    <source>
        <strain evidence="3 4">DSM 24696</strain>
    </source>
</reference>
<dbReference type="InterPro" id="IPR027417">
    <property type="entry name" value="P-loop_NTPase"/>
</dbReference>
<gene>
    <name evidence="3" type="ORF">HNQ41_001668</name>
</gene>
<dbReference type="GO" id="GO:0016887">
    <property type="term" value="F:ATP hydrolysis activity"/>
    <property type="evidence" value="ECO:0007669"/>
    <property type="project" value="TreeGrafter"/>
</dbReference>
<dbReference type="GO" id="GO:0005524">
    <property type="term" value="F:ATP binding"/>
    <property type="evidence" value="ECO:0007669"/>
    <property type="project" value="TreeGrafter"/>
</dbReference>
<comment type="caution">
    <text evidence="3">The sequence shown here is derived from an EMBL/GenBank/DDBJ whole genome shotgun (WGS) entry which is preliminary data.</text>
</comment>
<dbReference type="GO" id="GO:0005829">
    <property type="term" value="C:cytosol"/>
    <property type="evidence" value="ECO:0007669"/>
    <property type="project" value="TreeGrafter"/>
</dbReference>
<organism evidence="3 4">
    <name type="scientific">Texcoconibacillus texcoconensis</name>
    <dbReference type="NCBI Taxonomy" id="1095777"/>
    <lineage>
        <taxon>Bacteria</taxon>
        <taxon>Bacillati</taxon>
        <taxon>Bacillota</taxon>
        <taxon>Bacilli</taxon>
        <taxon>Bacillales</taxon>
        <taxon>Bacillaceae</taxon>
        <taxon>Texcoconibacillus</taxon>
    </lineage>
</organism>
<keyword evidence="1" id="KW-0175">Coiled coil</keyword>
<feature type="coiled-coil region" evidence="1">
    <location>
        <begin position="355"/>
        <end position="382"/>
    </location>
</feature>
<dbReference type="Gene3D" id="3.40.50.300">
    <property type="entry name" value="P-loop containing nucleotide triphosphate hydrolases"/>
    <property type="match status" value="1"/>
</dbReference>
<dbReference type="AlphaFoldDB" id="A0A840QQ66"/>
<dbReference type="InterPro" id="IPR025669">
    <property type="entry name" value="AAA_dom"/>
</dbReference>
<dbReference type="PANTHER" id="PTHR43384:SF13">
    <property type="entry name" value="SLR0110 PROTEIN"/>
    <property type="match status" value="1"/>
</dbReference>
<name>A0A840QQ66_9BACI</name>
<dbReference type="SUPFAM" id="SSF52540">
    <property type="entry name" value="P-loop containing nucleoside triphosphate hydrolases"/>
    <property type="match status" value="1"/>
</dbReference>
<evidence type="ECO:0000259" key="2">
    <source>
        <dbReference type="Pfam" id="PF13614"/>
    </source>
</evidence>